<protein>
    <submittedName>
        <fullName evidence="3">Putative secreted protein</fullName>
    </submittedName>
</protein>
<organism evidence="3">
    <name type="scientific">Ixodes ricinus</name>
    <name type="common">Common tick</name>
    <name type="synonym">Acarus ricinus</name>
    <dbReference type="NCBI Taxonomy" id="34613"/>
    <lineage>
        <taxon>Eukaryota</taxon>
        <taxon>Metazoa</taxon>
        <taxon>Ecdysozoa</taxon>
        <taxon>Arthropoda</taxon>
        <taxon>Chelicerata</taxon>
        <taxon>Arachnida</taxon>
        <taxon>Acari</taxon>
        <taxon>Parasitiformes</taxon>
        <taxon>Ixodida</taxon>
        <taxon>Ixodoidea</taxon>
        <taxon>Ixodidae</taxon>
        <taxon>Ixodinae</taxon>
        <taxon>Ixodes</taxon>
    </lineage>
</organism>
<feature type="chain" id="PRO_5025438610" evidence="2">
    <location>
        <begin position="20"/>
        <end position="112"/>
    </location>
</feature>
<feature type="region of interest" description="Disordered" evidence="1">
    <location>
        <begin position="75"/>
        <end position="112"/>
    </location>
</feature>
<dbReference type="EMBL" id="GIFC01008045">
    <property type="protein sequence ID" value="MXU90128.1"/>
    <property type="molecule type" value="Transcribed_RNA"/>
</dbReference>
<proteinExistence type="predicted"/>
<dbReference type="AlphaFoldDB" id="A0A6B0UKZ3"/>
<keyword evidence="2" id="KW-0732">Signal</keyword>
<reference evidence="3" key="1">
    <citation type="submission" date="2019-12" db="EMBL/GenBank/DDBJ databases">
        <title>An insight into the sialome of adult female Ixodes ricinus ticks feeding for 6 days.</title>
        <authorList>
            <person name="Perner J."/>
            <person name="Ribeiro J.M.C."/>
        </authorList>
    </citation>
    <scope>NUCLEOTIDE SEQUENCE</scope>
    <source>
        <strain evidence="3">Semi-engorged</strain>
        <tissue evidence="3">Salivary glands</tissue>
    </source>
</reference>
<feature type="signal peptide" evidence="2">
    <location>
        <begin position="1"/>
        <end position="19"/>
    </location>
</feature>
<evidence type="ECO:0000313" key="3">
    <source>
        <dbReference type="EMBL" id="MXU90128.1"/>
    </source>
</evidence>
<evidence type="ECO:0000256" key="1">
    <source>
        <dbReference type="SAM" id="MobiDB-lite"/>
    </source>
</evidence>
<accession>A0A6B0UKZ3</accession>
<name>A0A6B0UKZ3_IXORI</name>
<feature type="compositionally biased region" description="Polar residues" evidence="1">
    <location>
        <begin position="77"/>
        <end position="112"/>
    </location>
</feature>
<sequence>MLLMLSSSVRLALIAIVKGAVGVKRAPACNRRICRGKARLRSGEIDVDRWLLSCSGLAAIRCALRGKPGNGAVSEFALTSPTSSGSRENSLSTGRRGTKLSGSSNGDVWSPA</sequence>
<evidence type="ECO:0000256" key="2">
    <source>
        <dbReference type="SAM" id="SignalP"/>
    </source>
</evidence>